<dbReference type="Pfam" id="PF23459">
    <property type="entry name" value="S1_RRP5"/>
    <property type="match status" value="1"/>
</dbReference>
<feature type="compositionally biased region" description="Basic residues" evidence="4">
    <location>
        <begin position="97"/>
        <end position="112"/>
    </location>
</feature>
<dbReference type="AlphaFoldDB" id="A0A4P9Z5A0"/>
<feature type="compositionally biased region" description="Low complexity" evidence="4">
    <location>
        <begin position="30"/>
        <end position="52"/>
    </location>
</feature>
<evidence type="ECO:0000256" key="4">
    <source>
        <dbReference type="SAM" id="MobiDB-lite"/>
    </source>
</evidence>
<accession>A0A4P9Z5A0</accession>
<dbReference type="SUPFAM" id="SSF50249">
    <property type="entry name" value="Nucleic acid-binding proteins"/>
    <property type="match status" value="7"/>
</dbReference>
<dbReference type="GO" id="GO:0003723">
    <property type="term" value="F:RNA binding"/>
    <property type="evidence" value="ECO:0007669"/>
    <property type="project" value="TreeGrafter"/>
</dbReference>
<dbReference type="CDD" id="cd05693">
    <property type="entry name" value="S1_Rrp5_repeat_hs1_sc1"/>
    <property type="match status" value="1"/>
</dbReference>
<comment type="subcellular location">
    <subcellularLocation>
        <location evidence="1">Nucleus</location>
    </subcellularLocation>
</comment>
<dbReference type="FunFam" id="2.40.50.140:FF:000103">
    <property type="entry name" value="protein RRP5 homolog"/>
    <property type="match status" value="2"/>
</dbReference>
<dbReference type="Pfam" id="PF00575">
    <property type="entry name" value="S1"/>
    <property type="match status" value="1"/>
</dbReference>
<keyword evidence="3" id="KW-0539">Nucleus</keyword>
<dbReference type="GO" id="GO:0032040">
    <property type="term" value="C:small-subunit processome"/>
    <property type="evidence" value="ECO:0007669"/>
    <property type="project" value="TreeGrafter"/>
</dbReference>
<proteinExistence type="predicted"/>
<evidence type="ECO:0000313" key="6">
    <source>
        <dbReference type="EMBL" id="RKP26790.1"/>
    </source>
</evidence>
<gene>
    <name evidence="6" type="ORF">SYNPS1DRAFT_13679</name>
</gene>
<dbReference type="InterPro" id="IPR048059">
    <property type="entry name" value="Rrp5_S1_rpt_hs1_sc1"/>
</dbReference>
<feature type="domain" description="S1 motif" evidence="5">
    <location>
        <begin position="558"/>
        <end position="628"/>
    </location>
</feature>
<dbReference type="Pfam" id="PF24685">
    <property type="entry name" value="OB_RRP5_4th"/>
    <property type="match status" value="1"/>
</dbReference>
<dbReference type="PANTHER" id="PTHR23270">
    <property type="entry name" value="PROGRAMMED CELL DEATH PROTEIN 11 PRE-RRNA PROCESSING PROTEIN RRP5"/>
    <property type="match status" value="1"/>
</dbReference>
<dbReference type="Gene3D" id="2.40.50.140">
    <property type="entry name" value="Nucleic acid-binding proteins"/>
    <property type="match status" value="6"/>
</dbReference>
<feature type="domain" description="S1 motif" evidence="5">
    <location>
        <begin position="149"/>
        <end position="254"/>
    </location>
</feature>
<dbReference type="InterPro" id="IPR045209">
    <property type="entry name" value="Rrp5"/>
</dbReference>
<feature type="domain" description="S1 motif" evidence="5">
    <location>
        <begin position="648"/>
        <end position="717"/>
    </location>
</feature>
<dbReference type="Proteomes" id="UP000278143">
    <property type="component" value="Unassembled WGS sequence"/>
</dbReference>
<dbReference type="GO" id="GO:0006364">
    <property type="term" value="P:rRNA processing"/>
    <property type="evidence" value="ECO:0007669"/>
    <property type="project" value="InterPro"/>
</dbReference>
<sequence length="835" mass="90932">MTAKKEVRKRQASDIADAAAPPSKKKAAKTKQAGASKDAPVAASTSTSTAATQDFPRGGGTGMTPIEYRSVVKQAERDLFGESKTKKPLTDEEYKDRKRKQRERRNVKKHKQAPLPASDKTNDDAEHDADDYTGPHHVTGLTFKRLATGTLLLGMISKISDLHLTVALPNNLTGRVAITEISTEITRRAEAAAEDEDDDEEDASSRGLPDLHAMFHIGQWVRCAVVGLEAGDDAQSTSNGTAKKSRKRIDLSLRVDQVNAGVVPIDLIPGFTLSATVTSLEDHGYLLDIGIADRTAFLPRKEAEAYTRQWHAGRPLQAGQPIIVTVMESSKKKAAAAQRVVHVTADPERTRQASVREALSNVQSLLPGEQVMARITRVLSNGLACRVLEFFDATIDIAHIPGMATIKQSGDHALRGQFKVGDKITARILYVSLSLAHKSIALTLLPHALSLERPGTATSTALGPDYGMVVDKAVVRRVENGVGLWCTMESMPDVPAFVHISRVADRHVQNLNASTWSPGTAHQARVVGFDPVDNVVQLSLQESVLSCPYLRIEDLPLGGKVKVTMKKLTAQGMVVDITDTPLSGFVPLVHLADVTLMKPEKKFKYGDHLVARVLATNPTDHKVFLTLKRSLVQSDLPVLTSYADATVGAFVQGYVTAVKPFGCMIGFYNSVRALCPLRELSETTLDNPQQHFQVGQPVRCRILSVDPAHERLRVSLRTHATIVQPEHKSKKNKKGKKQAKDAAAAASVDSMLSGEQSAIIELVKEDYLVVSAKDVAPGDLVSGYVRRLTEKGCFVTLGRGQFDAMVQIKDMSDKYVKDWKTLVKVGQLVQGRVLK</sequence>
<organism evidence="6 7">
    <name type="scientific">Syncephalis pseudoplumigaleata</name>
    <dbReference type="NCBI Taxonomy" id="1712513"/>
    <lineage>
        <taxon>Eukaryota</taxon>
        <taxon>Fungi</taxon>
        <taxon>Fungi incertae sedis</taxon>
        <taxon>Zoopagomycota</taxon>
        <taxon>Zoopagomycotina</taxon>
        <taxon>Zoopagomycetes</taxon>
        <taxon>Zoopagales</taxon>
        <taxon>Piptocephalidaceae</taxon>
        <taxon>Syncephalis</taxon>
    </lineage>
</organism>
<evidence type="ECO:0000313" key="7">
    <source>
        <dbReference type="Proteomes" id="UP000278143"/>
    </source>
</evidence>
<feature type="domain" description="S1 motif" evidence="5">
    <location>
        <begin position="778"/>
        <end position="835"/>
    </location>
</feature>
<feature type="compositionally biased region" description="Low complexity" evidence="4">
    <location>
        <begin position="13"/>
        <end position="22"/>
    </location>
</feature>
<evidence type="ECO:0000256" key="1">
    <source>
        <dbReference type="ARBA" id="ARBA00004123"/>
    </source>
</evidence>
<dbReference type="InterPro" id="IPR057302">
    <property type="entry name" value="Rrp5_S1"/>
</dbReference>
<protein>
    <recommendedName>
        <fullName evidence="5">S1 motif domain-containing protein</fullName>
    </recommendedName>
</protein>
<dbReference type="EMBL" id="KZ989333">
    <property type="protein sequence ID" value="RKP26790.1"/>
    <property type="molecule type" value="Genomic_DNA"/>
</dbReference>
<name>A0A4P9Z5A0_9FUNG</name>
<evidence type="ECO:0000259" key="5">
    <source>
        <dbReference type="PROSITE" id="PS50126"/>
    </source>
</evidence>
<dbReference type="OrthoDB" id="412781at2759"/>
<evidence type="ECO:0000256" key="2">
    <source>
        <dbReference type="ARBA" id="ARBA00022737"/>
    </source>
</evidence>
<feature type="domain" description="S1 motif" evidence="5">
    <location>
        <begin position="467"/>
        <end position="541"/>
    </location>
</feature>
<reference evidence="7" key="1">
    <citation type="journal article" date="2018" name="Nat. Microbiol.">
        <title>Leveraging single-cell genomics to expand the fungal tree of life.</title>
        <authorList>
            <person name="Ahrendt S.R."/>
            <person name="Quandt C.A."/>
            <person name="Ciobanu D."/>
            <person name="Clum A."/>
            <person name="Salamov A."/>
            <person name="Andreopoulos B."/>
            <person name="Cheng J.F."/>
            <person name="Woyke T."/>
            <person name="Pelin A."/>
            <person name="Henrissat B."/>
            <person name="Reynolds N.K."/>
            <person name="Benny G.L."/>
            <person name="Smith M.E."/>
            <person name="James T.Y."/>
            <person name="Grigoriev I.V."/>
        </authorList>
    </citation>
    <scope>NUCLEOTIDE SEQUENCE [LARGE SCALE GENOMIC DNA]</scope>
    <source>
        <strain evidence="7">Benny S71-1</strain>
    </source>
</reference>
<feature type="compositionally biased region" description="Basic residues" evidence="4">
    <location>
        <begin position="1"/>
        <end position="10"/>
    </location>
</feature>
<evidence type="ECO:0000256" key="3">
    <source>
        <dbReference type="ARBA" id="ARBA00023242"/>
    </source>
</evidence>
<feature type="region of interest" description="Disordered" evidence="4">
    <location>
        <begin position="1"/>
        <end position="133"/>
    </location>
</feature>
<feature type="compositionally biased region" description="Basic and acidic residues" evidence="4">
    <location>
        <begin position="74"/>
        <end position="96"/>
    </location>
</feature>
<dbReference type="InterPro" id="IPR057301">
    <property type="entry name" value="Rrp5_OB_4th"/>
</dbReference>
<dbReference type="InterPro" id="IPR012340">
    <property type="entry name" value="NA-bd_OB-fold"/>
</dbReference>
<feature type="domain" description="S1 motif" evidence="5">
    <location>
        <begin position="368"/>
        <end position="445"/>
    </location>
</feature>
<feature type="domain" description="S1 motif" evidence="5">
    <location>
        <begin position="270"/>
        <end position="346"/>
    </location>
</feature>
<dbReference type="PROSITE" id="PS50126">
    <property type="entry name" value="S1"/>
    <property type="match status" value="7"/>
</dbReference>
<dbReference type="SMART" id="SM00316">
    <property type="entry name" value="S1"/>
    <property type="match status" value="7"/>
</dbReference>
<dbReference type="InterPro" id="IPR003029">
    <property type="entry name" value="S1_domain"/>
</dbReference>
<keyword evidence="2" id="KW-0677">Repeat</keyword>
<keyword evidence="7" id="KW-1185">Reference proteome</keyword>
<dbReference type="PANTHER" id="PTHR23270:SF10">
    <property type="entry name" value="PROTEIN RRP5 HOMOLOG"/>
    <property type="match status" value="1"/>
</dbReference>